<dbReference type="Gene3D" id="1.25.10.10">
    <property type="entry name" value="Leucine-rich Repeat Variant"/>
    <property type="match status" value="1"/>
</dbReference>
<reference evidence="2 3" key="1">
    <citation type="submission" date="2010-07" db="EMBL/GenBank/DDBJ databases">
        <title>The draft genome of Paenibacillus curdlanolyticus YK9.</title>
        <authorList>
            <consortium name="US DOE Joint Genome Institute (JGI-PGF)"/>
            <person name="Lucas S."/>
            <person name="Copeland A."/>
            <person name="Lapidus A."/>
            <person name="Cheng J.-F."/>
            <person name="Bruce D."/>
            <person name="Goodwin L."/>
            <person name="Pitluck S."/>
            <person name="Land M.L."/>
            <person name="Hauser L."/>
            <person name="Chang Y.-J."/>
            <person name="Jeffries C."/>
            <person name="Anderson I.J."/>
            <person name="Johnson E."/>
            <person name="Loganathan U."/>
            <person name="Mulhopadhyay B."/>
            <person name="Kyrpides N."/>
            <person name="Woyke T.J."/>
        </authorList>
    </citation>
    <scope>NUCLEOTIDE SEQUENCE [LARGE SCALE GENOMIC DNA]</scope>
    <source>
        <strain evidence="2 3">YK9</strain>
    </source>
</reference>
<feature type="region of interest" description="Disordered" evidence="1">
    <location>
        <begin position="14"/>
        <end position="33"/>
    </location>
</feature>
<dbReference type="InterPro" id="IPR011989">
    <property type="entry name" value="ARM-like"/>
</dbReference>
<evidence type="ECO:0000313" key="3">
    <source>
        <dbReference type="Proteomes" id="UP000005387"/>
    </source>
</evidence>
<dbReference type="EMBL" id="AEDD01000013">
    <property type="protein sequence ID" value="EFM08842.1"/>
    <property type="molecule type" value="Genomic_DNA"/>
</dbReference>
<evidence type="ECO:0000313" key="2">
    <source>
        <dbReference type="EMBL" id="EFM08842.1"/>
    </source>
</evidence>
<organism evidence="2 3">
    <name type="scientific">Paenibacillus curdlanolyticus YK9</name>
    <dbReference type="NCBI Taxonomy" id="717606"/>
    <lineage>
        <taxon>Bacteria</taxon>
        <taxon>Bacillati</taxon>
        <taxon>Bacillota</taxon>
        <taxon>Bacilli</taxon>
        <taxon>Bacillales</taxon>
        <taxon>Paenibacillaceae</taxon>
        <taxon>Paenibacillus</taxon>
    </lineage>
</organism>
<dbReference type="Proteomes" id="UP000005387">
    <property type="component" value="Unassembled WGS sequence"/>
</dbReference>
<gene>
    <name evidence="2" type="ORF">PaecuDRAFT_4307</name>
</gene>
<dbReference type="eggNOG" id="ENOG503435A">
    <property type="taxonomic scope" value="Bacteria"/>
</dbReference>
<dbReference type="InterPro" id="IPR016024">
    <property type="entry name" value="ARM-type_fold"/>
</dbReference>
<name>E0IF66_9BACL</name>
<evidence type="ECO:0008006" key="4">
    <source>
        <dbReference type="Google" id="ProtNLM"/>
    </source>
</evidence>
<dbReference type="STRING" id="717606.PaecuDRAFT_4307"/>
<evidence type="ECO:0000256" key="1">
    <source>
        <dbReference type="SAM" id="MobiDB-lite"/>
    </source>
</evidence>
<sequence length="221" mass="23650">MMKDTDDTLMAILDTLSSRTGDETQQSNRSTAERCLEDPSLLAAMAEALSGKEAALLGDCAEVMTIVASQKPGLVAPYITCIVPLLSSRTTKVRWEAMHAFSLVAHLVPEAAGAVLEQLQAMIQTDKSTIVRDYATDALGNLARADRESASAVYPLLQEALLAADGKHAGRALAGLLHVVTMVPELADEVRIIAEAYAGHSKPVVRRAVKALVKTCDLNRR</sequence>
<feature type="compositionally biased region" description="Polar residues" evidence="1">
    <location>
        <begin position="15"/>
        <end position="30"/>
    </location>
</feature>
<proteinExistence type="predicted"/>
<protein>
    <recommendedName>
        <fullName evidence="4">HEAT domain containing protein</fullName>
    </recommendedName>
</protein>
<dbReference type="SUPFAM" id="SSF48371">
    <property type="entry name" value="ARM repeat"/>
    <property type="match status" value="1"/>
</dbReference>
<dbReference type="AlphaFoldDB" id="E0IF66"/>
<accession>E0IF66</accession>
<keyword evidence="3" id="KW-1185">Reference proteome</keyword>